<feature type="compositionally biased region" description="Basic and acidic residues" evidence="1">
    <location>
        <begin position="12"/>
        <end position="37"/>
    </location>
</feature>
<dbReference type="GeneID" id="111129213"/>
<keyword evidence="2" id="KW-1185">Reference proteome</keyword>
<feature type="compositionally biased region" description="Polar residues" evidence="1">
    <location>
        <begin position="61"/>
        <end position="72"/>
    </location>
</feature>
<feature type="compositionally biased region" description="Basic and acidic residues" evidence="1">
    <location>
        <begin position="94"/>
        <end position="117"/>
    </location>
</feature>
<dbReference type="PANTHER" id="PTHR11232:SF57">
    <property type="entry name" value="RE46159P"/>
    <property type="match status" value="1"/>
</dbReference>
<dbReference type="AlphaFoldDB" id="A0A8B8DUL0"/>
<dbReference type="KEGG" id="cvn:111129213"/>
<sequence length="328" mass="36849">MSGLDGVSDIQNKNDDNVMEETLKTDFSDAVHRLDEMKIDEDLEISEVTNNDEGEEDDSDTMSQGARSSASDVTEDRRSVSSRQSVNSRHSVGSKHDESPKEDSKSENGKKEEQAGKDKKKRGSVFDKLKRLTKFDKSKNTPVPAPSSKFQTIRVDKLPQIFVAKYLGKKEVKGLFGLHHVRKPVDELVKVVKDGLLANEKVELPLTYVVISGRGIDIREHKSNTVKDKVTYGLIPIDFISYGVQDLKYWKVFTFIVVNQLSSRARDTECHAYLCDSAPNCRRMALSLGASFNVHKQKLASQGKAHNFQVELRPPDELAQDFEKDCEA</sequence>
<protein>
    <submittedName>
        <fullName evidence="3">Uncharacterized protein LOC111129213</fullName>
    </submittedName>
</protein>
<reference evidence="3" key="2">
    <citation type="submission" date="2025-08" db="UniProtKB">
        <authorList>
            <consortium name="RefSeq"/>
        </authorList>
    </citation>
    <scope>IDENTIFICATION</scope>
    <source>
        <tissue evidence="3">Whole sample</tissue>
    </source>
</reference>
<dbReference type="RefSeq" id="XP_022331204.1">
    <property type="nucleotide sequence ID" value="XM_022475496.1"/>
</dbReference>
<evidence type="ECO:0000313" key="3">
    <source>
        <dbReference type="RefSeq" id="XP_022331204.1"/>
    </source>
</evidence>
<dbReference type="InterPro" id="IPR011993">
    <property type="entry name" value="PH-like_dom_sf"/>
</dbReference>
<accession>A0A8B8DUL0</accession>
<dbReference type="Proteomes" id="UP000694844">
    <property type="component" value="Chromosome 1"/>
</dbReference>
<dbReference type="PANTHER" id="PTHR11232">
    <property type="entry name" value="PHOSPHOTYROSINE INTERACTION DOMAIN-CONTAINING FAMILY MEMBER"/>
    <property type="match status" value="1"/>
</dbReference>
<name>A0A8B8DUL0_CRAVI</name>
<feature type="compositionally biased region" description="Acidic residues" evidence="1">
    <location>
        <begin position="38"/>
        <end position="60"/>
    </location>
</feature>
<evidence type="ECO:0000256" key="1">
    <source>
        <dbReference type="SAM" id="MobiDB-lite"/>
    </source>
</evidence>
<evidence type="ECO:0000313" key="2">
    <source>
        <dbReference type="Proteomes" id="UP000694844"/>
    </source>
</evidence>
<proteinExistence type="predicted"/>
<feature type="compositionally biased region" description="Low complexity" evidence="1">
    <location>
        <begin position="81"/>
        <end position="91"/>
    </location>
</feature>
<dbReference type="SUPFAM" id="SSF50729">
    <property type="entry name" value="PH domain-like"/>
    <property type="match status" value="1"/>
</dbReference>
<dbReference type="InterPro" id="IPR051133">
    <property type="entry name" value="Adapter_Engulfment-Domain"/>
</dbReference>
<dbReference type="OrthoDB" id="9994289at2759"/>
<organism evidence="2 3">
    <name type="scientific">Crassostrea virginica</name>
    <name type="common">Eastern oyster</name>
    <dbReference type="NCBI Taxonomy" id="6565"/>
    <lineage>
        <taxon>Eukaryota</taxon>
        <taxon>Metazoa</taxon>
        <taxon>Spiralia</taxon>
        <taxon>Lophotrochozoa</taxon>
        <taxon>Mollusca</taxon>
        <taxon>Bivalvia</taxon>
        <taxon>Autobranchia</taxon>
        <taxon>Pteriomorphia</taxon>
        <taxon>Ostreida</taxon>
        <taxon>Ostreoidea</taxon>
        <taxon>Ostreidae</taxon>
        <taxon>Crassostrea</taxon>
    </lineage>
</organism>
<dbReference type="Gene3D" id="2.30.29.30">
    <property type="entry name" value="Pleckstrin-homology domain (PH domain)/Phosphotyrosine-binding domain (PTB)"/>
    <property type="match status" value="1"/>
</dbReference>
<gene>
    <name evidence="3" type="primary">LOC111129213</name>
</gene>
<feature type="region of interest" description="Disordered" evidence="1">
    <location>
        <begin position="1"/>
        <end position="123"/>
    </location>
</feature>
<reference evidence="2" key="1">
    <citation type="submission" date="2024-06" db="UniProtKB">
        <authorList>
            <consortium name="RefSeq"/>
        </authorList>
    </citation>
    <scope>NUCLEOTIDE SEQUENCE [LARGE SCALE GENOMIC DNA]</scope>
</reference>